<dbReference type="RefSeq" id="WP_184046399.1">
    <property type="nucleotide sequence ID" value="NZ_JACIGK010000023.1"/>
</dbReference>
<feature type="domain" description="Urease accessory protein UreH-like transmembrane" evidence="2">
    <location>
        <begin position="32"/>
        <end position="242"/>
    </location>
</feature>
<feature type="transmembrane region" description="Helical" evidence="1">
    <location>
        <begin position="74"/>
        <end position="104"/>
    </location>
</feature>
<proteinExistence type="predicted"/>
<accession>A0A7W6RES5</accession>
<name>A0A7W6RES5_9PROT</name>
<evidence type="ECO:0000256" key="1">
    <source>
        <dbReference type="SAM" id="Phobius"/>
    </source>
</evidence>
<evidence type="ECO:0000259" key="2">
    <source>
        <dbReference type="Pfam" id="PF13386"/>
    </source>
</evidence>
<dbReference type="Proteomes" id="UP000554286">
    <property type="component" value="Unassembled WGS sequence"/>
</dbReference>
<feature type="transmembrane region" description="Helical" evidence="1">
    <location>
        <begin position="110"/>
        <end position="130"/>
    </location>
</feature>
<dbReference type="AlphaFoldDB" id="A0A7W6RES5"/>
<dbReference type="PANTHER" id="PTHR42208">
    <property type="entry name" value="HEAVY METAL TRANSPORTER-RELATED"/>
    <property type="match status" value="1"/>
</dbReference>
<dbReference type="InterPro" id="IPR039447">
    <property type="entry name" value="UreH-like_TM_dom"/>
</dbReference>
<reference evidence="3 4" key="1">
    <citation type="submission" date="2020-08" db="EMBL/GenBank/DDBJ databases">
        <title>Genome sequencing of Purple Non-Sulfur Bacteria from various extreme environments.</title>
        <authorList>
            <person name="Mayer M."/>
        </authorList>
    </citation>
    <scope>NUCLEOTIDE SEQUENCE [LARGE SCALE GENOMIC DNA]</scope>
    <source>
        <strain evidence="3 4">JA131</strain>
    </source>
</reference>
<keyword evidence="1" id="KW-0472">Membrane</keyword>
<feature type="transmembrane region" description="Helical" evidence="1">
    <location>
        <begin position="196"/>
        <end position="218"/>
    </location>
</feature>
<keyword evidence="1" id="KW-0812">Transmembrane</keyword>
<keyword evidence="4" id="KW-1185">Reference proteome</keyword>
<dbReference type="PANTHER" id="PTHR42208:SF1">
    <property type="entry name" value="HEAVY METAL TRANSPORTER"/>
    <property type="match status" value="1"/>
</dbReference>
<dbReference type="EMBL" id="JACIGK010000023">
    <property type="protein sequence ID" value="MBB4267219.1"/>
    <property type="molecule type" value="Genomic_DNA"/>
</dbReference>
<sequence length="255" mass="25932">MDAESQLLTLLWAGAARCHVVISDEGGLMASLALAGLVGGFTHCAGMCGPFVLTQVTTRMESLPADQMREWHRLAGAALVPYHLGRATTYVLLGGFGAALAGVLGGFGGLRWLSAALLALAAVLFVGYALPRLKVALPGGSRVEAWWSAHVGRVAGPLFRAPTGWRGYALGVLLGFIPCGLLYGAVAAAASSGSALAGALAMLVFAAGTVPSLIAVGVAGHLAAARFRQVMTWVAPALMVLNAGVLAFLAATLVV</sequence>
<feature type="transmembrane region" description="Helical" evidence="1">
    <location>
        <begin position="28"/>
        <end position="53"/>
    </location>
</feature>
<organism evidence="3 4">
    <name type="scientific">Roseospira visakhapatnamensis</name>
    <dbReference type="NCBI Taxonomy" id="390880"/>
    <lineage>
        <taxon>Bacteria</taxon>
        <taxon>Pseudomonadati</taxon>
        <taxon>Pseudomonadota</taxon>
        <taxon>Alphaproteobacteria</taxon>
        <taxon>Rhodospirillales</taxon>
        <taxon>Rhodospirillaceae</taxon>
        <taxon>Roseospira</taxon>
    </lineage>
</organism>
<evidence type="ECO:0000313" key="3">
    <source>
        <dbReference type="EMBL" id="MBB4267219.1"/>
    </source>
</evidence>
<gene>
    <name evidence="3" type="ORF">GGD89_002860</name>
</gene>
<evidence type="ECO:0000313" key="4">
    <source>
        <dbReference type="Proteomes" id="UP000554286"/>
    </source>
</evidence>
<keyword evidence="1" id="KW-1133">Transmembrane helix</keyword>
<feature type="transmembrane region" description="Helical" evidence="1">
    <location>
        <begin position="168"/>
        <end position="190"/>
    </location>
</feature>
<feature type="transmembrane region" description="Helical" evidence="1">
    <location>
        <begin position="230"/>
        <end position="254"/>
    </location>
</feature>
<protein>
    <recommendedName>
        <fullName evidence="2">Urease accessory protein UreH-like transmembrane domain-containing protein</fullName>
    </recommendedName>
</protein>
<comment type="caution">
    <text evidence="3">The sequence shown here is derived from an EMBL/GenBank/DDBJ whole genome shotgun (WGS) entry which is preliminary data.</text>
</comment>
<dbReference type="Pfam" id="PF13386">
    <property type="entry name" value="DsbD_2"/>
    <property type="match status" value="1"/>
</dbReference>